<dbReference type="AlphaFoldDB" id="A0A9X3UHZ4"/>
<name>A0A9X3UHZ4_9HYPH</name>
<dbReference type="Gene3D" id="3.30.70.120">
    <property type="match status" value="1"/>
</dbReference>
<dbReference type="InterPro" id="IPR002187">
    <property type="entry name" value="N-reg_PII"/>
</dbReference>
<organism evidence="3 4">
    <name type="scientific">Hoeflea prorocentri</name>
    <dbReference type="NCBI Taxonomy" id="1922333"/>
    <lineage>
        <taxon>Bacteria</taxon>
        <taxon>Pseudomonadati</taxon>
        <taxon>Pseudomonadota</taxon>
        <taxon>Alphaproteobacteria</taxon>
        <taxon>Hyphomicrobiales</taxon>
        <taxon>Rhizobiaceae</taxon>
        <taxon>Hoeflea</taxon>
    </lineage>
</organism>
<proteinExistence type="predicted"/>
<accession>A0A9X3UHZ4</accession>
<keyword evidence="4" id="KW-1185">Reference proteome</keyword>
<protein>
    <recommendedName>
        <fullName evidence="1">Nitrogen regulatory protein P-II</fullName>
    </recommendedName>
</protein>
<dbReference type="SUPFAM" id="SSF54913">
    <property type="entry name" value="GlnB-like"/>
    <property type="match status" value="1"/>
</dbReference>
<dbReference type="InterPro" id="IPR011322">
    <property type="entry name" value="N-reg_PII-like_a/b"/>
</dbReference>
<dbReference type="Proteomes" id="UP001151234">
    <property type="component" value="Unassembled WGS sequence"/>
</dbReference>
<dbReference type="RefSeq" id="WP_267990451.1">
    <property type="nucleotide sequence ID" value="NZ_JAPJZI010000001.1"/>
</dbReference>
<comment type="caution">
    <text evidence="3">The sequence shown here is derived from an EMBL/GenBank/DDBJ whole genome shotgun (WGS) entry which is preliminary data.</text>
</comment>
<dbReference type="Pfam" id="PF00543">
    <property type="entry name" value="P-II"/>
    <property type="match status" value="1"/>
</dbReference>
<dbReference type="InterPro" id="IPR015867">
    <property type="entry name" value="N-reg_PII/ATP_PRibTrfase_C"/>
</dbReference>
<reference evidence="3" key="1">
    <citation type="submission" date="2022-11" db="EMBL/GenBank/DDBJ databases">
        <title>Draft genome sequence of Hoeflea poritis E7-10 and Hoeflea prorocentri PM5-8, separated from scleractinian coral Porites lutea and marine dinoflagellate.</title>
        <authorList>
            <person name="Zhang G."/>
            <person name="Wei Q."/>
            <person name="Cai L."/>
        </authorList>
    </citation>
    <scope>NUCLEOTIDE SEQUENCE</scope>
    <source>
        <strain evidence="3">PM5-8</strain>
    </source>
</reference>
<evidence type="ECO:0000256" key="2">
    <source>
        <dbReference type="ARBA" id="ARBA00025238"/>
    </source>
</evidence>
<dbReference type="GO" id="GO:0030234">
    <property type="term" value="F:enzyme regulator activity"/>
    <property type="evidence" value="ECO:0007669"/>
    <property type="project" value="InterPro"/>
</dbReference>
<comment type="function">
    <text evidence="2">In nitrogen-limiting conditions, when the ratio of Gln to 2-ketoglutarate decreases, P-II is uridylylated to P-II-UMP. P-II-UMP allows the deadenylation of glutamine synthetase (GS), thus activating the enzyme. Conversely, in nitrogen excess P-II is deuridylated and promotes the adenylation of GS. P-II indirectly controls the transcription of the GS gene (glnA). P-II prevents NR-II-catalyzed conversion of NR-I to NR-I-phosphate, the transcriptional activator of glnA. When P-II is uridylylated to P-II-UMP, these events are reversed.</text>
</comment>
<sequence length="107" mass="11698">MVTKSPRKKIEILVDTPLLRRLREVAEGVEADGYTVQRTQGGEGSRGRWFDDQVTGGAGSKVVFTTILDDATTDHLLQALEPLIDEYGLLVTVSDVDLVRAQKDQAG</sequence>
<gene>
    <name evidence="3" type="ORF">OQ273_10505</name>
</gene>
<evidence type="ECO:0000313" key="3">
    <source>
        <dbReference type="EMBL" id="MDA5399003.1"/>
    </source>
</evidence>
<evidence type="ECO:0000256" key="1">
    <source>
        <dbReference type="ARBA" id="ARBA00015681"/>
    </source>
</evidence>
<dbReference type="GO" id="GO:0006808">
    <property type="term" value="P:regulation of nitrogen utilization"/>
    <property type="evidence" value="ECO:0007669"/>
    <property type="project" value="InterPro"/>
</dbReference>
<evidence type="ECO:0000313" key="4">
    <source>
        <dbReference type="Proteomes" id="UP001151234"/>
    </source>
</evidence>
<dbReference type="EMBL" id="JAPJZI010000001">
    <property type="protein sequence ID" value="MDA5399003.1"/>
    <property type="molecule type" value="Genomic_DNA"/>
</dbReference>